<dbReference type="EMBL" id="MK072498">
    <property type="protein sequence ID" value="AYV86176.1"/>
    <property type="molecule type" value="Genomic_DNA"/>
</dbReference>
<keyword evidence="1" id="KW-0472">Membrane</keyword>
<evidence type="ECO:0000313" key="2">
    <source>
        <dbReference type="EMBL" id="AYV86176.1"/>
    </source>
</evidence>
<proteinExistence type="predicted"/>
<feature type="transmembrane region" description="Helical" evidence="1">
    <location>
        <begin position="28"/>
        <end position="47"/>
    </location>
</feature>
<protein>
    <submittedName>
        <fullName evidence="2">Uncharacterized protein</fullName>
    </submittedName>
</protein>
<reference evidence="2" key="1">
    <citation type="submission" date="2018-10" db="EMBL/GenBank/DDBJ databases">
        <title>Hidden diversity of soil giant viruses.</title>
        <authorList>
            <person name="Schulz F."/>
            <person name="Alteio L."/>
            <person name="Goudeau D."/>
            <person name="Ryan E.M."/>
            <person name="Malmstrom R.R."/>
            <person name="Blanchard J."/>
            <person name="Woyke T."/>
        </authorList>
    </citation>
    <scope>NUCLEOTIDE SEQUENCE</scope>
    <source>
        <strain evidence="2">SMV1</strain>
    </source>
</reference>
<gene>
    <name evidence="2" type="ORF">Solumvirus1_51</name>
</gene>
<organism evidence="2">
    <name type="scientific">Solumvirus sp</name>
    <dbReference type="NCBI Taxonomy" id="2487773"/>
    <lineage>
        <taxon>Viruses</taxon>
        <taxon>Pithoviruses</taxon>
    </lineage>
</organism>
<keyword evidence="1" id="KW-1133">Transmembrane helix</keyword>
<evidence type="ECO:0000256" key="1">
    <source>
        <dbReference type="SAM" id="Phobius"/>
    </source>
</evidence>
<keyword evidence="1" id="KW-0812">Transmembrane</keyword>
<sequence>MDWLLIIGAIIFLSGFIAYEVMGEKLNWWSISLVIIGVFLLLIALVYRLNTKMTPVTASYGK</sequence>
<name>A0A3G5AG33_9VIRU</name>
<accession>A0A3G5AG33</accession>